<name>A0ABY8IIN2_9HYPH</name>
<accession>A0ABY8IIN2</accession>
<dbReference type="InterPro" id="IPR045599">
    <property type="entry name" value="DUF6456"/>
</dbReference>
<protein>
    <submittedName>
        <fullName evidence="2">DUF6456 domain-containing protein</fullName>
    </submittedName>
</protein>
<organism evidence="2 3">
    <name type="scientific">Rhizobium rhododendri</name>
    <dbReference type="NCBI Taxonomy" id="2506430"/>
    <lineage>
        <taxon>Bacteria</taxon>
        <taxon>Pseudomonadati</taxon>
        <taxon>Pseudomonadota</taxon>
        <taxon>Alphaproteobacteria</taxon>
        <taxon>Hyphomicrobiales</taxon>
        <taxon>Rhizobiaceae</taxon>
        <taxon>Rhizobium/Agrobacterium group</taxon>
        <taxon>Rhizobium</taxon>
    </lineage>
</organism>
<reference evidence="2" key="1">
    <citation type="journal article" date="2019" name="Phytopathology">
        <title>A Novel Group of Rhizobium tumorigenes-Like Agrobacteria Associated with Crown Gall Disease of Rhododendron and Blueberry.</title>
        <authorList>
            <person name="Kuzmanovic N."/>
            <person name="Behrens P."/>
            <person name="Idczak E."/>
            <person name="Wagner S."/>
            <person name="Gotz M."/>
            <person name="Sproer C."/>
            <person name="Bunk B."/>
            <person name="Overmann J."/>
            <person name="Smalla K."/>
        </authorList>
    </citation>
    <scope>NUCLEOTIDE SEQUENCE</scope>
    <source>
        <strain evidence="2">Rho-6.2</strain>
    </source>
</reference>
<gene>
    <name evidence="2" type="ORF">PR018_03235</name>
</gene>
<dbReference type="Proteomes" id="UP000318939">
    <property type="component" value="Chromosome"/>
</dbReference>
<keyword evidence="3" id="KW-1185">Reference proteome</keyword>
<evidence type="ECO:0000313" key="2">
    <source>
        <dbReference type="EMBL" id="WFS23551.1"/>
    </source>
</evidence>
<dbReference type="RefSeq" id="WP_205470414.1">
    <property type="nucleotide sequence ID" value="NZ_CP117267.1"/>
</dbReference>
<sequence>MIPEPGGVVLQSVDGRRQFSATGLIDWAMAAGLVTDSPSTPPLSAADAPAGPLETAKYLMLLPPARSFLRRAAADTEEEFLAQHAEIVSTTAEVDGARQRVRFDQAESPLAALSRLKDRNGAPFLPEAALAAGEKLASDFNRGQLQPRVTASWEPRLATSAKGGRGGMADVADSAMAARLAVNRAIAAMGPELSGVALDICCFTKGLTTVERERQWPARSAKLMLRTALLTLSRHYTPPRSQKNSTTQHWGAEGYRPDLLKPARSLSRKSSFRLPLFCPGFAMSCPVSGVRGDSECLPLTFRSVK</sequence>
<evidence type="ECO:0000259" key="1">
    <source>
        <dbReference type="Pfam" id="PF20057"/>
    </source>
</evidence>
<evidence type="ECO:0000313" key="3">
    <source>
        <dbReference type="Proteomes" id="UP000318939"/>
    </source>
</evidence>
<reference evidence="2" key="2">
    <citation type="journal article" date="2023" name="MicrobiologyOpen">
        <title>Genomics of the tumorigenes clade of the family Rhizobiaceae and description of Rhizobium rhododendri sp. nov.</title>
        <authorList>
            <person name="Kuzmanovic N."/>
            <person name="diCenzo G.C."/>
            <person name="Bunk B."/>
            <person name="Sproeer C."/>
            <person name="Fruehling A."/>
            <person name="Neumann-Schaal M."/>
            <person name="Overmann J."/>
            <person name="Smalla K."/>
        </authorList>
    </citation>
    <scope>NUCLEOTIDE SEQUENCE</scope>
    <source>
        <strain evidence="2">Rho-6.2</strain>
    </source>
</reference>
<feature type="domain" description="DUF6456" evidence="1">
    <location>
        <begin position="101"/>
        <end position="237"/>
    </location>
</feature>
<proteinExistence type="predicted"/>
<dbReference type="EMBL" id="CP117267">
    <property type="protein sequence ID" value="WFS23551.1"/>
    <property type="molecule type" value="Genomic_DNA"/>
</dbReference>
<dbReference type="Pfam" id="PF20057">
    <property type="entry name" value="DUF6456"/>
    <property type="match status" value="1"/>
</dbReference>